<dbReference type="InterPro" id="IPR050425">
    <property type="entry name" value="NAD(P)_dehydrat-like"/>
</dbReference>
<dbReference type="InterPro" id="IPR001509">
    <property type="entry name" value="Epimerase_deHydtase"/>
</dbReference>
<evidence type="ECO:0000256" key="1">
    <source>
        <dbReference type="ARBA" id="ARBA00023002"/>
    </source>
</evidence>
<reference evidence="4 5" key="1">
    <citation type="journal article" date="2019" name="Nat. Ecol. Evol.">
        <title>Megaphylogeny resolves global patterns of mushroom evolution.</title>
        <authorList>
            <person name="Varga T."/>
            <person name="Krizsan K."/>
            <person name="Foldi C."/>
            <person name="Dima B."/>
            <person name="Sanchez-Garcia M."/>
            <person name="Sanchez-Ramirez S."/>
            <person name="Szollosi G.J."/>
            <person name="Szarkandi J.G."/>
            <person name="Papp V."/>
            <person name="Albert L."/>
            <person name="Andreopoulos W."/>
            <person name="Angelini C."/>
            <person name="Antonin V."/>
            <person name="Barry K.W."/>
            <person name="Bougher N.L."/>
            <person name="Buchanan P."/>
            <person name="Buyck B."/>
            <person name="Bense V."/>
            <person name="Catcheside P."/>
            <person name="Chovatia M."/>
            <person name="Cooper J."/>
            <person name="Damon W."/>
            <person name="Desjardin D."/>
            <person name="Finy P."/>
            <person name="Geml J."/>
            <person name="Haridas S."/>
            <person name="Hughes K."/>
            <person name="Justo A."/>
            <person name="Karasinski D."/>
            <person name="Kautmanova I."/>
            <person name="Kiss B."/>
            <person name="Kocsube S."/>
            <person name="Kotiranta H."/>
            <person name="LaButti K.M."/>
            <person name="Lechner B.E."/>
            <person name="Liimatainen K."/>
            <person name="Lipzen A."/>
            <person name="Lukacs Z."/>
            <person name="Mihaltcheva S."/>
            <person name="Morgado L.N."/>
            <person name="Niskanen T."/>
            <person name="Noordeloos M.E."/>
            <person name="Ohm R.A."/>
            <person name="Ortiz-Santana B."/>
            <person name="Ovrebo C."/>
            <person name="Racz N."/>
            <person name="Riley R."/>
            <person name="Savchenko A."/>
            <person name="Shiryaev A."/>
            <person name="Soop K."/>
            <person name="Spirin V."/>
            <person name="Szebenyi C."/>
            <person name="Tomsovsky M."/>
            <person name="Tulloss R.E."/>
            <person name="Uehling J."/>
            <person name="Grigoriev I.V."/>
            <person name="Vagvolgyi C."/>
            <person name="Papp T."/>
            <person name="Martin F.M."/>
            <person name="Miettinen O."/>
            <person name="Hibbett D.S."/>
            <person name="Nagy L.G."/>
        </authorList>
    </citation>
    <scope>NUCLEOTIDE SEQUENCE [LARGE SCALE GENOMIC DNA]</scope>
    <source>
        <strain evidence="4 5">HHB13444</strain>
    </source>
</reference>
<dbReference type="PANTHER" id="PTHR10366">
    <property type="entry name" value="NAD DEPENDENT EPIMERASE/DEHYDRATASE"/>
    <property type="match status" value="1"/>
</dbReference>
<dbReference type="InterPro" id="IPR036291">
    <property type="entry name" value="NAD(P)-bd_dom_sf"/>
</dbReference>
<comment type="similarity">
    <text evidence="2">Belongs to the NAD(P)-dependent epimerase/dehydratase family. Dihydroflavonol-4-reductase subfamily.</text>
</comment>
<evidence type="ECO:0000256" key="2">
    <source>
        <dbReference type="ARBA" id="ARBA00023445"/>
    </source>
</evidence>
<accession>A0A5C3PI42</accession>
<dbReference type="Proteomes" id="UP000308197">
    <property type="component" value="Unassembled WGS sequence"/>
</dbReference>
<name>A0A5C3PI42_9APHY</name>
<evidence type="ECO:0000313" key="5">
    <source>
        <dbReference type="Proteomes" id="UP000308197"/>
    </source>
</evidence>
<organism evidence="4 5">
    <name type="scientific">Polyporus arcularius HHB13444</name>
    <dbReference type="NCBI Taxonomy" id="1314778"/>
    <lineage>
        <taxon>Eukaryota</taxon>
        <taxon>Fungi</taxon>
        <taxon>Dikarya</taxon>
        <taxon>Basidiomycota</taxon>
        <taxon>Agaricomycotina</taxon>
        <taxon>Agaricomycetes</taxon>
        <taxon>Polyporales</taxon>
        <taxon>Polyporaceae</taxon>
        <taxon>Polyporus</taxon>
    </lineage>
</organism>
<dbReference type="Pfam" id="PF01370">
    <property type="entry name" value="Epimerase"/>
    <property type="match status" value="1"/>
</dbReference>
<dbReference type="GO" id="GO:0016616">
    <property type="term" value="F:oxidoreductase activity, acting on the CH-OH group of donors, NAD or NADP as acceptor"/>
    <property type="evidence" value="ECO:0007669"/>
    <property type="project" value="TreeGrafter"/>
</dbReference>
<evidence type="ECO:0000259" key="3">
    <source>
        <dbReference type="Pfam" id="PF01370"/>
    </source>
</evidence>
<dbReference type="PANTHER" id="PTHR10366:SF564">
    <property type="entry name" value="STEROL-4-ALPHA-CARBOXYLATE 3-DEHYDROGENASE, DECARBOXYLATING"/>
    <property type="match status" value="1"/>
</dbReference>
<proteinExistence type="inferred from homology"/>
<evidence type="ECO:0000313" key="4">
    <source>
        <dbReference type="EMBL" id="TFK88757.1"/>
    </source>
</evidence>
<dbReference type="AlphaFoldDB" id="A0A5C3PI42"/>
<protein>
    <submittedName>
        <fullName evidence="4">NAD(P)-binding protein</fullName>
    </submittedName>
</protein>
<dbReference type="FunCoup" id="A0A5C3PI42">
    <property type="interactions" value="66"/>
</dbReference>
<keyword evidence="5" id="KW-1185">Reference proteome</keyword>
<sequence>MPAITSGTVLVTGANGFIGVWTVKAFLDAGFTVRAQLRSESKTAYLKKLFSSFGDKLEFAIVSDLTKDGSLDEAVTGVDAVAHTASPTNLTADDPDEQIKPAVEGTLNCLRAAAKTPSVKRFLYLSSCATVIDPSAKGPRVYDESCWNEGDVVEVETKGRGASQLSKYRASKILAERSAWKFYEEAKTKGSISWDLTVVNPPWVFGPSIQELGETYESMNASNQYFYNAIVKSKYYAALDHAWIDVRDLAHALVLAIKTPTAGGERLIVAAGAFRWQDFILTASRLSDKTHPLEGPYDPDAEHTARQNVTKAKNILGITYRSMEETTRDTLKDWEVHGWL</sequence>
<dbReference type="STRING" id="1314778.A0A5C3PI42"/>
<dbReference type="InParanoid" id="A0A5C3PI42"/>
<gene>
    <name evidence="4" type="ORF">K466DRAFT_520253</name>
</gene>
<keyword evidence="1" id="KW-0560">Oxidoreductase</keyword>
<feature type="domain" description="NAD-dependent epimerase/dehydratase" evidence="3">
    <location>
        <begin position="9"/>
        <end position="265"/>
    </location>
</feature>
<dbReference type="Gene3D" id="3.40.50.720">
    <property type="entry name" value="NAD(P)-binding Rossmann-like Domain"/>
    <property type="match status" value="1"/>
</dbReference>
<dbReference type="SUPFAM" id="SSF51735">
    <property type="entry name" value="NAD(P)-binding Rossmann-fold domains"/>
    <property type="match status" value="1"/>
</dbReference>
<dbReference type="EMBL" id="ML211100">
    <property type="protein sequence ID" value="TFK88757.1"/>
    <property type="molecule type" value="Genomic_DNA"/>
</dbReference>